<dbReference type="GO" id="GO:0005886">
    <property type="term" value="C:plasma membrane"/>
    <property type="evidence" value="ECO:0007669"/>
    <property type="project" value="UniProtKB-SubCell"/>
</dbReference>
<dbReference type="Pfam" id="PF12704">
    <property type="entry name" value="MacB_PCD"/>
    <property type="match status" value="1"/>
</dbReference>
<accession>A0A7Z2S8H0</accession>
<dbReference type="RefSeq" id="WP_160591387.1">
    <property type="nucleotide sequence ID" value="NZ_CP047895.1"/>
</dbReference>
<dbReference type="InterPro" id="IPR050250">
    <property type="entry name" value="Macrolide_Exporter_MacB"/>
</dbReference>
<keyword evidence="2" id="KW-1003">Cell membrane</keyword>
<evidence type="ECO:0000256" key="7">
    <source>
        <dbReference type="SAM" id="Phobius"/>
    </source>
</evidence>
<feature type="transmembrane region" description="Helical" evidence="7">
    <location>
        <begin position="398"/>
        <end position="421"/>
    </location>
</feature>
<evidence type="ECO:0000313" key="10">
    <source>
        <dbReference type="EMBL" id="QHL89804.1"/>
    </source>
</evidence>
<evidence type="ECO:0000313" key="11">
    <source>
        <dbReference type="Proteomes" id="UP000464468"/>
    </source>
</evidence>
<reference evidence="10 11" key="1">
    <citation type="submission" date="2020-01" db="EMBL/GenBank/DDBJ databases">
        <title>Sphingomonas sp. C33 whole genome sequece.</title>
        <authorList>
            <person name="Park C."/>
        </authorList>
    </citation>
    <scope>NUCLEOTIDE SEQUENCE [LARGE SCALE GENOMIC DNA]</scope>
    <source>
        <strain evidence="10 11">C33</strain>
    </source>
</reference>
<evidence type="ECO:0000256" key="3">
    <source>
        <dbReference type="ARBA" id="ARBA00022692"/>
    </source>
</evidence>
<sequence length="441" mass="45679">MSGSDAMTGAAPADAMIAGGTPAPAGAAARIARIAGGWGVNIAIALTALRTNMLRSLLTSLGVMIGVLSVVLAVAVGEGARLSVMDSISTLGSNMAIVLPQPENRGGRRVSDRGRLTERDARAVLRSVAGVTAIAPQLRSTVQLVSGGRNTSTTAIGMTPDYGRITGLDVAQGRFVQDADVRTAARVTVIGPTVAGRLFGDLDPVGQTVRISRVPFTVIGVLESKGSSFGQDNDDLVLVPLTTARQRFASNLPGADDLAVLFVGFEDGVDLADAKRRLTRLLRQRNNIGRGEMNPFTINTTAEFMEASATVTAVFQAVLVAIASISLLVGGIGIMNIMLVSVTERTREIGLRMALGARRSDIRNQFLVEAAVLCVIGGTAGLALAYGCAALFERLADFPAPIGLGTALLAILFAGGIGLVFGGYPAIRASRLSPIDALRSE</sequence>
<protein>
    <submittedName>
        <fullName evidence="10">FtsX-like permease family protein</fullName>
    </submittedName>
</protein>
<dbReference type="InterPro" id="IPR025857">
    <property type="entry name" value="MacB_PCD"/>
</dbReference>
<keyword evidence="4 7" id="KW-1133">Transmembrane helix</keyword>
<evidence type="ECO:0000256" key="2">
    <source>
        <dbReference type="ARBA" id="ARBA00022475"/>
    </source>
</evidence>
<evidence type="ECO:0000256" key="4">
    <source>
        <dbReference type="ARBA" id="ARBA00022989"/>
    </source>
</evidence>
<keyword evidence="5 7" id="KW-0472">Membrane</keyword>
<dbReference type="AlphaFoldDB" id="A0A7Z2S8H0"/>
<keyword evidence="3 7" id="KW-0812">Transmembrane</keyword>
<organism evidence="10 11">
    <name type="scientific">Sphingomonas changnyeongensis</name>
    <dbReference type="NCBI Taxonomy" id="2698679"/>
    <lineage>
        <taxon>Bacteria</taxon>
        <taxon>Pseudomonadati</taxon>
        <taxon>Pseudomonadota</taxon>
        <taxon>Alphaproteobacteria</taxon>
        <taxon>Sphingomonadales</taxon>
        <taxon>Sphingomonadaceae</taxon>
        <taxon>Sphingomonas</taxon>
    </lineage>
</organism>
<feature type="transmembrane region" description="Helical" evidence="7">
    <location>
        <begin position="314"/>
        <end position="342"/>
    </location>
</feature>
<dbReference type="Proteomes" id="UP000464468">
    <property type="component" value="Chromosome"/>
</dbReference>
<keyword evidence="11" id="KW-1185">Reference proteome</keyword>
<proteinExistence type="inferred from homology"/>
<evidence type="ECO:0000256" key="1">
    <source>
        <dbReference type="ARBA" id="ARBA00004651"/>
    </source>
</evidence>
<dbReference type="KEGG" id="schy:GVO57_01885"/>
<evidence type="ECO:0000259" key="8">
    <source>
        <dbReference type="Pfam" id="PF02687"/>
    </source>
</evidence>
<comment type="similarity">
    <text evidence="6">Belongs to the ABC-4 integral membrane protein family.</text>
</comment>
<dbReference type="EMBL" id="CP047895">
    <property type="protein sequence ID" value="QHL89804.1"/>
    <property type="molecule type" value="Genomic_DNA"/>
</dbReference>
<name>A0A7Z2S8H0_9SPHN</name>
<dbReference type="PANTHER" id="PTHR30572:SF4">
    <property type="entry name" value="ABC TRANSPORTER PERMEASE YTRF"/>
    <property type="match status" value="1"/>
</dbReference>
<comment type="subcellular location">
    <subcellularLocation>
        <location evidence="1">Cell membrane</location>
        <topology evidence="1">Multi-pass membrane protein</topology>
    </subcellularLocation>
</comment>
<dbReference type="Pfam" id="PF02687">
    <property type="entry name" value="FtsX"/>
    <property type="match status" value="1"/>
</dbReference>
<feature type="domain" description="MacB-like periplasmic core" evidence="9">
    <location>
        <begin position="56"/>
        <end position="280"/>
    </location>
</feature>
<feature type="transmembrane region" description="Helical" evidence="7">
    <location>
        <begin position="56"/>
        <end position="77"/>
    </location>
</feature>
<evidence type="ECO:0000259" key="9">
    <source>
        <dbReference type="Pfam" id="PF12704"/>
    </source>
</evidence>
<evidence type="ECO:0000256" key="5">
    <source>
        <dbReference type="ARBA" id="ARBA00023136"/>
    </source>
</evidence>
<dbReference type="InterPro" id="IPR003838">
    <property type="entry name" value="ABC3_permease_C"/>
</dbReference>
<feature type="domain" description="ABC3 transporter permease C-terminal" evidence="8">
    <location>
        <begin position="321"/>
        <end position="434"/>
    </location>
</feature>
<dbReference type="PANTHER" id="PTHR30572">
    <property type="entry name" value="MEMBRANE COMPONENT OF TRANSPORTER-RELATED"/>
    <property type="match status" value="1"/>
</dbReference>
<evidence type="ECO:0000256" key="6">
    <source>
        <dbReference type="ARBA" id="ARBA00038076"/>
    </source>
</evidence>
<gene>
    <name evidence="10" type="ORF">GVO57_01885</name>
</gene>
<dbReference type="GO" id="GO:0022857">
    <property type="term" value="F:transmembrane transporter activity"/>
    <property type="evidence" value="ECO:0007669"/>
    <property type="project" value="TreeGrafter"/>
</dbReference>
<feature type="transmembrane region" description="Helical" evidence="7">
    <location>
        <begin position="366"/>
        <end position="392"/>
    </location>
</feature>